<name>A0A0R3T7L9_RODNA</name>
<dbReference type="InterPro" id="IPR011993">
    <property type="entry name" value="PH-like_dom_sf"/>
</dbReference>
<organism evidence="8">
    <name type="scientific">Rodentolepis nana</name>
    <name type="common">Dwarf tapeworm</name>
    <name type="synonym">Hymenolepis nana</name>
    <dbReference type="NCBI Taxonomy" id="102285"/>
    <lineage>
        <taxon>Eukaryota</taxon>
        <taxon>Metazoa</taxon>
        <taxon>Spiralia</taxon>
        <taxon>Lophotrochozoa</taxon>
        <taxon>Platyhelminthes</taxon>
        <taxon>Cestoda</taxon>
        <taxon>Eucestoda</taxon>
        <taxon>Cyclophyllidea</taxon>
        <taxon>Hymenolepididae</taxon>
        <taxon>Rodentolepis</taxon>
    </lineage>
</organism>
<feature type="signal peptide" evidence="4">
    <location>
        <begin position="1"/>
        <end position="23"/>
    </location>
</feature>
<reference evidence="6 7" key="2">
    <citation type="submission" date="2018-11" db="EMBL/GenBank/DDBJ databases">
        <authorList>
            <consortium name="Pathogen Informatics"/>
        </authorList>
    </citation>
    <scope>NUCLEOTIDE SEQUENCE [LARGE SCALE GENOMIC DNA]</scope>
</reference>
<feature type="compositionally biased region" description="Low complexity" evidence="2">
    <location>
        <begin position="212"/>
        <end position="228"/>
    </location>
</feature>
<dbReference type="Gene3D" id="2.30.29.30">
    <property type="entry name" value="Pleckstrin-homology domain (PH domain)/Phosphotyrosine-binding domain (PTB)"/>
    <property type="match status" value="1"/>
</dbReference>
<dbReference type="InterPro" id="IPR004182">
    <property type="entry name" value="GRAM"/>
</dbReference>
<keyword evidence="3" id="KW-1133">Transmembrane helix</keyword>
<keyword evidence="3" id="KW-0472">Membrane</keyword>
<evidence type="ECO:0000256" key="2">
    <source>
        <dbReference type="SAM" id="MobiDB-lite"/>
    </source>
</evidence>
<feature type="transmembrane region" description="Helical" evidence="3">
    <location>
        <begin position="294"/>
        <end position="311"/>
    </location>
</feature>
<feature type="chain" id="PRO_5043131716" evidence="4">
    <location>
        <begin position="24"/>
        <end position="378"/>
    </location>
</feature>
<keyword evidence="1" id="KW-0175">Coiled coil</keyword>
<sequence>MRFFLQTWAITFLLGIFLDSSLLNDDDKETSTLRHKNTILKIRSCVTIDDPELVAKFQNLFDKDSSEVLLKRYKCVYINQSNVIFGKMYISSNYLCFVESKLRKLELVIRLEDVEDYTTDDNGVNIFAHGQIHTFREFSSESWLGFLSNYLRLIKKTNNPVKLEVGADYSSISTSISSLCHSNASIGTSILKSTELSQCPLSTKNPKGQNNSPLPQSSSSQLPQTPQLSAHRVSNLKTPLDSTITMVSDVAYKASCIPLLILTRVLSFGMGIATSSLQITAPFNFLPPRAFTKNIAYFVLAFLAISMAYIYCHLENLPINDPTWTVFGSSRSNVGSGFDCRGEFEKLVSSLHSLSETLQKLESRLMEDEMMTNLGTGP</sequence>
<feature type="compositionally biased region" description="Polar residues" evidence="2">
    <location>
        <begin position="201"/>
        <end position="211"/>
    </location>
</feature>
<keyword evidence="4" id="KW-0732">Signal</keyword>
<evidence type="ECO:0000256" key="1">
    <source>
        <dbReference type="SAM" id="Coils"/>
    </source>
</evidence>
<keyword evidence="3" id="KW-0812">Transmembrane</keyword>
<reference evidence="8" key="1">
    <citation type="submission" date="2017-02" db="UniProtKB">
        <authorList>
            <consortium name="WormBaseParasite"/>
        </authorList>
    </citation>
    <scope>IDENTIFICATION</scope>
</reference>
<dbReference type="Pfam" id="PF02893">
    <property type="entry name" value="GRAM"/>
    <property type="match status" value="1"/>
</dbReference>
<accession>A0A0R3T7L9</accession>
<evidence type="ECO:0000256" key="3">
    <source>
        <dbReference type="SAM" id="Phobius"/>
    </source>
</evidence>
<dbReference type="Proteomes" id="UP000278807">
    <property type="component" value="Unassembled WGS sequence"/>
</dbReference>
<dbReference type="AlphaFoldDB" id="A0A0R3T7L9"/>
<evidence type="ECO:0000313" key="6">
    <source>
        <dbReference type="EMBL" id="VDN98915.1"/>
    </source>
</evidence>
<gene>
    <name evidence="6" type="ORF">HNAJ_LOCUS3056</name>
</gene>
<dbReference type="WBParaSite" id="HNAJ_0000305701-mRNA-1">
    <property type="protein sequence ID" value="HNAJ_0000305701-mRNA-1"/>
    <property type="gene ID" value="HNAJ_0000305701"/>
</dbReference>
<protein>
    <submittedName>
        <fullName evidence="8">GRAM domain-containing protein</fullName>
    </submittedName>
</protein>
<proteinExistence type="predicted"/>
<dbReference type="EMBL" id="UZAE01001675">
    <property type="protein sequence ID" value="VDN98915.1"/>
    <property type="molecule type" value="Genomic_DNA"/>
</dbReference>
<evidence type="ECO:0000259" key="5">
    <source>
        <dbReference type="SMART" id="SM00568"/>
    </source>
</evidence>
<evidence type="ECO:0000256" key="4">
    <source>
        <dbReference type="SAM" id="SignalP"/>
    </source>
</evidence>
<dbReference type="SMART" id="SM00568">
    <property type="entry name" value="GRAM"/>
    <property type="match status" value="1"/>
</dbReference>
<feature type="domain" description="GRAM" evidence="5">
    <location>
        <begin position="55"/>
        <end position="121"/>
    </location>
</feature>
<evidence type="ECO:0000313" key="8">
    <source>
        <dbReference type="WBParaSite" id="HNAJ_0000305701-mRNA-1"/>
    </source>
</evidence>
<keyword evidence="7" id="KW-1185">Reference proteome</keyword>
<dbReference type="OrthoDB" id="6266741at2759"/>
<feature type="coiled-coil region" evidence="1">
    <location>
        <begin position="344"/>
        <end position="371"/>
    </location>
</feature>
<evidence type="ECO:0000313" key="7">
    <source>
        <dbReference type="Proteomes" id="UP000278807"/>
    </source>
</evidence>
<feature type="region of interest" description="Disordered" evidence="2">
    <location>
        <begin position="201"/>
        <end position="228"/>
    </location>
</feature>